<sequence length="256" mass="29386">MALCLRSTVLSVRPTSTSKSVKMAHAIKPSFTSFSSEKRKLPILLFDVMGTIVRDPFYEDIPAFFRMTFKELIECKHPTAWIEFEDGRINEMELAGKFFKDGRSFDLEGLKECMRRGYSYIDGVEELLCRLKQNNYEMHAFTNYPTWYTMIEDKLKISSYLSWTFCSCITGQRKPVADFYWKALRHLEVKPASCVFIDDRMANVEAAVNVGMVGLHFKDSASLQHDLSLLGIEIGSPTDNNHQKLDPAIFTKEPFA</sequence>
<dbReference type="OrthoDB" id="2012566at2759"/>
<reference evidence="1" key="1">
    <citation type="journal article" date="2023" name="Plant J.">
        <title>The genome of the king protea, Protea cynaroides.</title>
        <authorList>
            <person name="Chang J."/>
            <person name="Duong T.A."/>
            <person name="Schoeman C."/>
            <person name="Ma X."/>
            <person name="Roodt D."/>
            <person name="Barker N."/>
            <person name="Li Z."/>
            <person name="Van de Peer Y."/>
            <person name="Mizrachi E."/>
        </authorList>
    </citation>
    <scope>NUCLEOTIDE SEQUENCE</scope>
    <source>
        <tissue evidence="1">Young leaves</tissue>
    </source>
</reference>
<dbReference type="AlphaFoldDB" id="A0A9Q0GYW3"/>
<dbReference type="InterPro" id="IPR023214">
    <property type="entry name" value="HAD_sf"/>
</dbReference>
<evidence type="ECO:0000313" key="1">
    <source>
        <dbReference type="EMBL" id="KAJ4955163.1"/>
    </source>
</evidence>
<evidence type="ECO:0000313" key="2">
    <source>
        <dbReference type="Proteomes" id="UP001141806"/>
    </source>
</evidence>
<dbReference type="InterPro" id="IPR036412">
    <property type="entry name" value="HAD-like_sf"/>
</dbReference>
<dbReference type="EMBL" id="JAMYWD010000011">
    <property type="protein sequence ID" value="KAJ4955163.1"/>
    <property type="molecule type" value="Genomic_DNA"/>
</dbReference>
<gene>
    <name evidence="1" type="ORF">NE237_011946</name>
</gene>
<name>A0A9Q0GYW3_9MAGN</name>
<proteinExistence type="predicted"/>
<dbReference type="NCBIfam" id="TIGR01509">
    <property type="entry name" value="HAD-SF-IA-v3"/>
    <property type="match status" value="1"/>
</dbReference>
<accession>A0A9Q0GYW3</accession>
<dbReference type="Proteomes" id="UP001141806">
    <property type="component" value="Unassembled WGS sequence"/>
</dbReference>
<keyword evidence="2" id="KW-1185">Reference proteome</keyword>
<organism evidence="1 2">
    <name type="scientific">Protea cynaroides</name>
    <dbReference type="NCBI Taxonomy" id="273540"/>
    <lineage>
        <taxon>Eukaryota</taxon>
        <taxon>Viridiplantae</taxon>
        <taxon>Streptophyta</taxon>
        <taxon>Embryophyta</taxon>
        <taxon>Tracheophyta</taxon>
        <taxon>Spermatophyta</taxon>
        <taxon>Magnoliopsida</taxon>
        <taxon>Proteales</taxon>
        <taxon>Proteaceae</taxon>
        <taxon>Protea</taxon>
    </lineage>
</organism>
<dbReference type="SUPFAM" id="SSF56784">
    <property type="entry name" value="HAD-like"/>
    <property type="match status" value="1"/>
</dbReference>
<protein>
    <submittedName>
        <fullName evidence="1">Uncharacterized protein</fullName>
    </submittedName>
</protein>
<dbReference type="SFLD" id="SFLDS00003">
    <property type="entry name" value="Haloacid_Dehalogenase"/>
    <property type="match status" value="1"/>
</dbReference>
<dbReference type="PANTHER" id="PTHR43611:SF3">
    <property type="entry name" value="FLAVIN MONONUCLEOTIDE HYDROLASE 1, CHLOROPLATIC"/>
    <property type="match status" value="1"/>
</dbReference>
<dbReference type="Gene3D" id="3.40.50.1000">
    <property type="entry name" value="HAD superfamily/HAD-like"/>
    <property type="match status" value="1"/>
</dbReference>
<dbReference type="Pfam" id="PF00702">
    <property type="entry name" value="Hydrolase"/>
    <property type="match status" value="1"/>
</dbReference>
<comment type="caution">
    <text evidence="1">The sequence shown here is derived from an EMBL/GenBank/DDBJ whole genome shotgun (WGS) entry which is preliminary data.</text>
</comment>
<dbReference type="SFLD" id="SFLDG01129">
    <property type="entry name" value="C1.5:_HAD__Beta-PGM__Phosphata"/>
    <property type="match status" value="1"/>
</dbReference>
<dbReference type="InterPro" id="IPR006439">
    <property type="entry name" value="HAD-SF_hydro_IA"/>
</dbReference>
<dbReference type="PANTHER" id="PTHR43611">
    <property type="entry name" value="ALPHA-D-GLUCOSE 1-PHOSPHATE PHOSPHATASE"/>
    <property type="match status" value="1"/>
</dbReference>